<dbReference type="GO" id="GO:0045332">
    <property type="term" value="P:phospholipid translocation"/>
    <property type="evidence" value="ECO:0007669"/>
    <property type="project" value="TreeGrafter"/>
</dbReference>
<dbReference type="GO" id="GO:0140326">
    <property type="term" value="F:ATPase-coupled intramembrane lipid transporter activity"/>
    <property type="evidence" value="ECO:0007669"/>
    <property type="project" value="TreeGrafter"/>
</dbReference>
<dbReference type="SUPFAM" id="SSF81653">
    <property type="entry name" value="Calcium ATPase, transduction domain A"/>
    <property type="match status" value="1"/>
</dbReference>
<dbReference type="Proteomes" id="UP000824469">
    <property type="component" value="Unassembled WGS sequence"/>
</dbReference>
<evidence type="ECO:0000313" key="5">
    <source>
        <dbReference type="EMBL" id="KAH9330758.1"/>
    </source>
</evidence>
<dbReference type="EMBL" id="JAHRHJ020000001">
    <property type="protein sequence ID" value="KAH9330758.1"/>
    <property type="molecule type" value="Genomic_DNA"/>
</dbReference>
<protein>
    <recommendedName>
        <fullName evidence="7">P-type ATPase N-terminal domain-containing protein</fullName>
    </recommendedName>
</protein>
<dbReference type="InterPro" id="IPR032631">
    <property type="entry name" value="P-type_ATPase_N"/>
</dbReference>
<evidence type="ECO:0008006" key="7">
    <source>
        <dbReference type="Google" id="ProtNLM"/>
    </source>
</evidence>
<dbReference type="Pfam" id="PF16209">
    <property type="entry name" value="PhoLip_ATPase_N"/>
    <property type="match status" value="1"/>
</dbReference>
<evidence type="ECO:0000256" key="2">
    <source>
        <dbReference type="SAM" id="Phobius"/>
    </source>
</evidence>
<accession>A0AA38GWT9</accession>
<gene>
    <name evidence="5" type="ORF">KI387_002866</name>
</gene>
<feature type="compositionally biased region" description="Basic and acidic residues" evidence="1">
    <location>
        <begin position="266"/>
        <end position="275"/>
    </location>
</feature>
<dbReference type="GO" id="GO:0005886">
    <property type="term" value="C:plasma membrane"/>
    <property type="evidence" value="ECO:0007669"/>
    <property type="project" value="TreeGrafter"/>
</dbReference>
<dbReference type="AlphaFoldDB" id="A0AA38GWT9"/>
<dbReference type="InterPro" id="IPR023298">
    <property type="entry name" value="ATPase_P-typ_TM_dom_sf"/>
</dbReference>
<feature type="transmembrane region" description="Helical" evidence="2">
    <location>
        <begin position="165"/>
        <end position="183"/>
    </location>
</feature>
<keyword evidence="2" id="KW-0812">Transmembrane</keyword>
<keyword evidence="2" id="KW-0472">Membrane</keyword>
<proteinExistence type="predicted"/>
<feature type="region of interest" description="Disordered" evidence="1">
    <location>
        <begin position="1"/>
        <end position="92"/>
    </location>
</feature>
<evidence type="ECO:0000259" key="3">
    <source>
        <dbReference type="Pfam" id="PF00122"/>
    </source>
</evidence>
<feature type="compositionally biased region" description="Polar residues" evidence="1">
    <location>
        <begin position="32"/>
        <end position="44"/>
    </location>
</feature>
<evidence type="ECO:0000259" key="4">
    <source>
        <dbReference type="Pfam" id="PF16209"/>
    </source>
</evidence>
<feature type="compositionally biased region" description="Basic and acidic residues" evidence="1">
    <location>
        <begin position="75"/>
        <end position="90"/>
    </location>
</feature>
<dbReference type="PANTHER" id="PTHR24092">
    <property type="entry name" value="PROBABLE PHOSPHOLIPID-TRANSPORTING ATPASE"/>
    <property type="match status" value="1"/>
</dbReference>
<name>A0AA38GWT9_TAXCH</name>
<feature type="non-terminal residue" evidence="5">
    <location>
        <position position="1"/>
    </location>
</feature>
<dbReference type="InterPro" id="IPR008250">
    <property type="entry name" value="ATPase_P-typ_transduc_dom_A_sf"/>
</dbReference>
<comment type="caution">
    <text evidence="5">The sequence shown here is derived from an EMBL/GenBank/DDBJ whole genome shotgun (WGS) entry which is preliminary data.</text>
</comment>
<dbReference type="SUPFAM" id="SSF81665">
    <property type="entry name" value="Calcium ATPase, transmembrane domain M"/>
    <property type="match status" value="1"/>
</dbReference>
<evidence type="ECO:0000256" key="1">
    <source>
        <dbReference type="SAM" id="MobiDB-lite"/>
    </source>
</evidence>
<feature type="domain" description="P-type ATPase A" evidence="3">
    <location>
        <begin position="197"/>
        <end position="261"/>
    </location>
</feature>
<dbReference type="Pfam" id="PF00122">
    <property type="entry name" value="E1-E2_ATPase"/>
    <property type="match status" value="1"/>
</dbReference>
<evidence type="ECO:0000313" key="6">
    <source>
        <dbReference type="Proteomes" id="UP000824469"/>
    </source>
</evidence>
<dbReference type="Gene3D" id="2.70.150.10">
    <property type="entry name" value="Calcium-transporting ATPase, cytoplasmic transduction domain A"/>
    <property type="match status" value="1"/>
</dbReference>
<feature type="domain" description="P-type ATPase N-terminal" evidence="4">
    <location>
        <begin position="100"/>
        <end position="165"/>
    </location>
</feature>
<sequence>KFHSPDVKSATKLSQFRSKGETETEIEEENMYRSTSPQGNSSEICNRGGAFEISNTPENPSAQRIQNVRQPTNSSKRDGSRVLEVEHPTTDDENQNDRLIYINDPKSTNDKYEFTRNEIRTRKYTIITFFPKNLFVQFHRLAYIYFLVIAALNQLPQLAVFGRTVSLFPLLFVLCVTSIKYGYEDWRQHRSDKKENNREVQVLQGVQFSSKKWKNVMVGEVLKIPANETIPCDIVLLETSYPSGIAYVQTINLDGESNLKTRYARPETTAKRPGREPPSGLIRCEQPNRNIYG</sequence>
<feature type="region of interest" description="Disordered" evidence="1">
    <location>
        <begin position="266"/>
        <end position="293"/>
    </location>
</feature>
<reference evidence="5 6" key="1">
    <citation type="journal article" date="2021" name="Nat. Plants">
        <title>The Taxus genome provides insights into paclitaxel biosynthesis.</title>
        <authorList>
            <person name="Xiong X."/>
            <person name="Gou J."/>
            <person name="Liao Q."/>
            <person name="Li Y."/>
            <person name="Zhou Q."/>
            <person name="Bi G."/>
            <person name="Li C."/>
            <person name="Du R."/>
            <person name="Wang X."/>
            <person name="Sun T."/>
            <person name="Guo L."/>
            <person name="Liang H."/>
            <person name="Lu P."/>
            <person name="Wu Y."/>
            <person name="Zhang Z."/>
            <person name="Ro D.K."/>
            <person name="Shang Y."/>
            <person name="Huang S."/>
            <person name="Yan J."/>
        </authorList>
    </citation>
    <scope>NUCLEOTIDE SEQUENCE [LARGE SCALE GENOMIC DNA]</scope>
    <source>
        <strain evidence="5">Ta-2019</strain>
    </source>
</reference>
<dbReference type="InterPro" id="IPR059000">
    <property type="entry name" value="ATPase_P-type_domA"/>
</dbReference>
<dbReference type="PANTHER" id="PTHR24092:SF148">
    <property type="entry name" value="PHOSPHOLIPID-TRANSPORTING ATPASE"/>
    <property type="match status" value="1"/>
</dbReference>
<organism evidence="5 6">
    <name type="scientific">Taxus chinensis</name>
    <name type="common">Chinese yew</name>
    <name type="synonym">Taxus wallichiana var. chinensis</name>
    <dbReference type="NCBI Taxonomy" id="29808"/>
    <lineage>
        <taxon>Eukaryota</taxon>
        <taxon>Viridiplantae</taxon>
        <taxon>Streptophyta</taxon>
        <taxon>Embryophyta</taxon>
        <taxon>Tracheophyta</taxon>
        <taxon>Spermatophyta</taxon>
        <taxon>Pinopsida</taxon>
        <taxon>Pinidae</taxon>
        <taxon>Conifers II</taxon>
        <taxon>Cupressales</taxon>
        <taxon>Taxaceae</taxon>
        <taxon>Taxus</taxon>
    </lineage>
</organism>
<keyword evidence="6" id="KW-1185">Reference proteome</keyword>
<feature type="compositionally biased region" description="Polar residues" evidence="1">
    <location>
        <begin position="53"/>
        <end position="74"/>
    </location>
</feature>
<keyword evidence="2" id="KW-1133">Transmembrane helix</keyword>